<proteinExistence type="predicted"/>
<dbReference type="PANTHER" id="PTHR42080">
    <property type="entry name" value="SRR1 DOMAIN-CONTAINING PROTEIN"/>
    <property type="match status" value="1"/>
</dbReference>
<dbReference type="InterPro" id="IPR012942">
    <property type="entry name" value="SRR1-like"/>
</dbReference>
<evidence type="ECO:0000313" key="3">
    <source>
        <dbReference type="Proteomes" id="UP001215712"/>
    </source>
</evidence>
<protein>
    <recommendedName>
        <fullName evidence="1">SRR1-like domain-containing protein</fullName>
    </recommendedName>
</protein>
<keyword evidence="3" id="KW-1185">Reference proteome</keyword>
<reference evidence="2" key="2">
    <citation type="submission" date="2023-01" db="EMBL/GenBank/DDBJ databases">
        <authorList>
            <person name="Petersen C."/>
        </authorList>
    </citation>
    <scope>NUCLEOTIDE SEQUENCE</scope>
    <source>
        <strain evidence="2">IBT 17514</strain>
    </source>
</reference>
<gene>
    <name evidence="2" type="ORF">N7493_007274</name>
</gene>
<name>A0AAD6MUS8_9EURO</name>
<dbReference type="Proteomes" id="UP001215712">
    <property type="component" value="Unassembled WGS sequence"/>
</dbReference>
<sequence length="290" mass="33203">MSQTLEAPSDGCKDWPICQKVADLYNSGARLFTKEDLEDIEDQLRQSSTMKRFLVRRLDGNITRISNPYFRDQNPIWKPFVDYKGYWQLVKENSDGPTKTSLCPYTVDWIKKTNQTFLPQPMQVFDEKRLWWQNSKTCRHLTALIKDVLCGRTVKKVVCFGLGEFSRTLPQWLKDEFKSWDEEDDVRHATSSMIQHSMALTIAQLARASDNEMLPLLTQDPEYSKTTEDILIEKGFKIVGSHGAAGFAEVDDDSIVISAFPDAPIKQIIAELARPVVFITTDFSDFNDDG</sequence>
<dbReference type="AlphaFoldDB" id="A0AAD6MUS8"/>
<comment type="caution">
    <text evidence="2">The sequence shown here is derived from an EMBL/GenBank/DDBJ whole genome shotgun (WGS) entry which is preliminary data.</text>
</comment>
<dbReference type="Pfam" id="PF07985">
    <property type="entry name" value="SRR1"/>
    <property type="match status" value="1"/>
</dbReference>
<accession>A0AAD6MUS8</accession>
<evidence type="ECO:0000259" key="1">
    <source>
        <dbReference type="Pfam" id="PF07985"/>
    </source>
</evidence>
<dbReference type="PANTHER" id="PTHR42080:SF1">
    <property type="entry name" value="SRR1-LIKE DOMAIN-CONTAINING PROTEIN"/>
    <property type="match status" value="1"/>
</dbReference>
<evidence type="ECO:0000313" key="2">
    <source>
        <dbReference type="EMBL" id="KAJ5719696.1"/>
    </source>
</evidence>
<feature type="domain" description="SRR1-like" evidence="1">
    <location>
        <begin position="152"/>
        <end position="288"/>
    </location>
</feature>
<reference evidence="2" key="1">
    <citation type="journal article" date="2023" name="IMA Fungus">
        <title>Comparative genomic study of the Penicillium genus elucidates a diverse pangenome and 15 lateral gene transfer events.</title>
        <authorList>
            <person name="Petersen C."/>
            <person name="Sorensen T."/>
            <person name="Nielsen M.R."/>
            <person name="Sondergaard T.E."/>
            <person name="Sorensen J.L."/>
            <person name="Fitzpatrick D.A."/>
            <person name="Frisvad J.C."/>
            <person name="Nielsen K.L."/>
        </authorList>
    </citation>
    <scope>NUCLEOTIDE SEQUENCE</scope>
    <source>
        <strain evidence="2">IBT 17514</strain>
    </source>
</reference>
<organism evidence="2 3">
    <name type="scientific">Penicillium malachiteum</name>
    <dbReference type="NCBI Taxonomy" id="1324776"/>
    <lineage>
        <taxon>Eukaryota</taxon>
        <taxon>Fungi</taxon>
        <taxon>Dikarya</taxon>
        <taxon>Ascomycota</taxon>
        <taxon>Pezizomycotina</taxon>
        <taxon>Eurotiomycetes</taxon>
        <taxon>Eurotiomycetidae</taxon>
        <taxon>Eurotiales</taxon>
        <taxon>Aspergillaceae</taxon>
        <taxon>Penicillium</taxon>
    </lineage>
</organism>
<dbReference type="EMBL" id="JAQJAN010000010">
    <property type="protein sequence ID" value="KAJ5719696.1"/>
    <property type="molecule type" value="Genomic_DNA"/>
</dbReference>